<organism evidence="2 3">
    <name type="scientific">Babesia duncani</name>
    <dbReference type="NCBI Taxonomy" id="323732"/>
    <lineage>
        <taxon>Eukaryota</taxon>
        <taxon>Sar</taxon>
        <taxon>Alveolata</taxon>
        <taxon>Apicomplexa</taxon>
        <taxon>Aconoidasida</taxon>
        <taxon>Piroplasmida</taxon>
        <taxon>Babesiidae</taxon>
        <taxon>Babesia</taxon>
    </lineage>
</organism>
<dbReference type="GeneID" id="94337176"/>
<dbReference type="KEGG" id="bdw:94337176"/>
<comment type="caution">
    <text evidence="2">The sequence shown here is derived from an EMBL/GenBank/DDBJ whole genome shotgun (WGS) entry which is preliminary data.</text>
</comment>
<gene>
    <name evidence="2" type="ORF">BdWA1_002879</name>
</gene>
<protein>
    <submittedName>
        <fullName evidence="2">Uncharacterized protein</fullName>
    </submittedName>
</protein>
<evidence type="ECO:0000313" key="2">
    <source>
        <dbReference type="EMBL" id="KAK2195206.1"/>
    </source>
</evidence>
<dbReference type="Proteomes" id="UP001214638">
    <property type="component" value="Unassembled WGS sequence"/>
</dbReference>
<name>A0AAD9UMZ0_9APIC</name>
<accession>A0AAD9UMZ0</accession>
<evidence type="ECO:0000313" key="3">
    <source>
        <dbReference type="Proteomes" id="UP001214638"/>
    </source>
</evidence>
<evidence type="ECO:0000256" key="1">
    <source>
        <dbReference type="SAM" id="MobiDB-lite"/>
    </source>
</evidence>
<reference evidence="2" key="1">
    <citation type="journal article" date="2023" name="Nat. Microbiol.">
        <title>Babesia duncani multi-omics identifies virulence factors and drug targets.</title>
        <authorList>
            <person name="Singh P."/>
            <person name="Lonardi S."/>
            <person name="Liang Q."/>
            <person name="Vydyam P."/>
            <person name="Khabirova E."/>
            <person name="Fang T."/>
            <person name="Gihaz S."/>
            <person name="Thekkiniath J."/>
            <person name="Munshi M."/>
            <person name="Abel S."/>
            <person name="Ciampossin L."/>
            <person name="Batugedara G."/>
            <person name="Gupta M."/>
            <person name="Lu X.M."/>
            <person name="Lenz T."/>
            <person name="Chakravarty S."/>
            <person name="Cornillot E."/>
            <person name="Hu Y."/>
            <person name="Ma W."/>
            <person name="Gonzalez L.M."/>
            <person name="Sanchez S."/>
            <person name="Estrada K."/>
            <person name="Sanchez-Flores A."/>
            <person name="Montero E."/>
            <person name="Harb O.S."/>
            <person name="Le Roch K.G."/>
            <person name="Mamoun C.B."/>
        </authorList>
    </citation>
    <scope>NUCLEOTIDE SEQUENCE</scope>
    <source>
        <tissue evidence="2">Blood</tissue>
    </source>
</reference>
<proteinExistence type="predicted"/>
<dbReference type="RefSeq" id="XP_067802049.1">
    <property type="nucleotide sequence ID" value="XM_067947898.1"/>
</dbReference>
<dbReference type="AlphaFoldDB" id="A0AAD9UMZ0"/>
<keyword evidence="3" id="KW-1185">Reference proteome</keyword>
<dbReference type="EMBL" id="JALLKP010000004">
    <property type="protein sequence ID" value="KAK2195206.1"/>
    <property type="molecule type" value="Genomic_DNA"/>
</dbReference>
<feature type="compositionally biased region" description="Acidic residues" evidence="1">
    <location>
        <begin position="1"/>
        <end position="15"/>
    </location>
</feature>
<feature type="region of interest" description="Disordered" evidence="1">
    <location>
        <begin position="1"/>
        <end position="29"/>
    </location>
</feature>
<sequence length="627" mass="71969">MEEDQFPNEPLDENEVEAHAGNERNVTSEPVALVNGIGKDFDLDDDRDFQDEYQKDNDLAGIDYQHQLDDLTSTLLDHVTEDLNKKGLCGDGSYNADSVPVDKKVIANSTPEHLSKDTKNLLFSHFPRNLGTEFRFKVGELAYISWHDELCLVIINFASQKLVACSDDAFDEPTESLASGVSEAIHGQHELQQVQLDAKILETIKNPASKRSIWLYDKNEDLFVDADSHEMYSRRNAIQPLEFALNHYGPDFRYQFDNLNGVVNGYEMDSNRMLVRSYFMPIYFVTFPGYKKRCARTFRFWVKEKDLIKLHGVDWSVKVGKKPSINYGFGAGNTLIERIWAGRSVEDINEYVYSVVHNKFYNDIVSGKYHNAMVTTGSDLSLPWNVPRRLRDLVSNQQHNATLAGATLLADPEATIGNEIFSAAPFLERTSANALVQNFKYILLIIGNLIRRTHDMVAIHKSGDEFIPGPDTLSDLEDMASDIELDEMCIPSMRLLDHLEGAIDGNLTYQQFFDIYINNVYWLDFYLEWINVNFLNYCCYNEHEYKHLVTVQQQRQVPLSKILGLEHFSRLFCFDVLYKHCLNRLLRSQKPFVAYLPITQLLVQYLALVADDYCHNQEYGTSGKKKQ</sequence>